<dbReference type="Proteomes" id="UP000030635">
    <property type="component" value="Plasmid pCBJ"/>
</dbReference>
<dbReference type="SUPFAM" id="SSF49899">
    <property type="entry name" value="Concanavalin A-like lectins/glucanases"/>
    <property type="match status" value="1"/>
</dbReference>
<dbReference type="RefSeq" id="WP_040113667.1">
    <property type="nucleotide sequence ID" value="NZ_CP006906.1"/>
</dbReference>
<dbReference type="SUPFAM" id="SSF110296">
    <property type="entry name" value="Oligoxyloglucan reducing end-specific cellobiohydrolase"/>
    <property type="match status" value="1"/>
</dbReference>
<dbReference type="Gene3D" id="2.60.120.200">
    <property type="match status" value="1"/>
</dbReference>
<dbReference type="InterPro" id="IPR015943">
    <property type="entry name" value="WD40/YVTN_repeat-like_dom_sf"/>
</dbReference>
<sequence>MALKFQKIIMKNGNKIKLPKLNVAEFGFCKDTDEIFIGSINNNIEIAKKSHVDEVEKTLIDKINKLPKVPRIVNNLTTGGEDSALSAEQGKVLNSQLTEIANDFDEAVANVTNGNENATNSEIVQARGGKVNLNKRLDDFDSQLSDIETKKANLDTVFTMANMGQDIKESMTGGSVAVVGIDSVLTENIVDKQVTAEKTNFINVTKSINVFNQEEAVLGKYQQNATQVIVNNERYMVAIYVKEGDVIRATYNSTLADNPCQIFDKDGNRVGYKNTLEDYTVVSNSNWQKSYWQATMPSGSYKIIINGKISQMPYNMVTINNNFPGEYIEYFKKLGLDEDIEINAIKPLKEDLISMKENIFNIEDRLSEKQQLPMIEIDNSYMSILDMLSDVKIQNGEEITITIPPRDEVLKNATIRLGLHKSELVNNNDWNEIYSDAFDKNFNGIRFFDGEEELEYNILSYGNYDFIKEYNFFTQSRAGIKCFSDNSLVINRGTSGICKSNDNGASWIPLCGGISGAGRLLIFIDSKDNMYVMDTNDFKVYRYSPDDNHTNGIVCLDLSEKKQVCGDIQEAPNGYLFFGTYQDAYGLGGTVYRSINNGLTFQKVFHNAEVQHVHNISINKYTNPVEIFVGFDHQDVRGARCFVSKDLGETWTDVDIPYRNRDYAFDYCEENLYLGCGEANILGGVTIYKTTDYNDKRLYKTVANNKQGMRTIINIGDGRLLAGGCSGGTNQIPQLYLSQDKGDTWKTIWCEDLQSSGSAGNYVRFFTPHIVPKGADKKQILISGFGQPYTLRCFFGEDNYYAIAYVNVGDIPTSGKTIKLKTGYVINKDCSKDMKVEPEGLAFNVKFDKPNSLQDSVSGKEVFVENALIDSADLFEDNFLPRKIYQNKVLCLKNNSINLGKFKNLSFNKGFTFSFWMKAKEYADMREDNTRHPIIRFGNFKIVIKSNKLVIYNNNNLLASVDLYIASLCSEGYNLYTFTISNDDLPVISHRSFDKLITSTVTSSNWINFNLSDYDCVFGNNDPTFYSDMYNIADFKIYNKVLTDSEIMAIFHKRNYI</sequence>
<dbReference type="AlphaFoldDB" id="A0A0A7G0I8"/>
<dbReference type="OrthoDB" id="2488735at2"/>
<geneLocation type="plasmid" evidence="1 2">
    <name>pCBJ</name>
</geneLocation>
<dbReference type="Gene3D" id="2.130.10.10">
    <property type="entry name" value="YVTN repeat-like/Quinoprotein amine dehydrogenase"/>
    <property type="match status" value="1"/>
</dbReference>
<dbReference type="InterPro" id="IPR013320">
    <property type="entry name" value="ConA-like_dom_sf"/>
</dbReference>
<gene>
    <name evidence="1" type="ORF">U729_3155</name>
</gene>
<dbReference type="EMBL" id="CP006906">
    <property type="protein sequence ID" value="AIY85332.1"/>
    <property type="molecule type" value="Genomic_DNA"/>
</dbReference>
<protein>
    <submittedName>
        <fullName evidence="1">BNR/Asp-box repeat family protein</fullName>
    </submittedName>
</protein>
<reference evidence="1 2" key="1">
    <citation type="journal article" date="2015" name="Infect. Genet. Evol.">
        <title>Genomic sequences of six botulinum neurotoxin-producing strains representing three clostridial species illustrate the mobility and diversity of botulinum neurotoxin genes.</title>
        <authorList>
            <person name="Smith T.J."/>
            <person name="Hill K.K."/>
            <person name="Xie G."/>
            <person name="Foley B.T."/>
            <person name="Williamson C.H."/>
            <person name="Foster J.T."/>
            <person name="Johnson S.L."/>
            <person name="Chertkov O."/>
            <person name="Teshima H."/>
            <person name="Gibbons H.S."/>
            <person name="Johnsky L.A."/>
            <person name="Karavis M.A."/>
            <person name="Smith L.A."/>
        </authorList>
    </citation>
    <scope>NUCLEOTIDE SEQUENCE [LARGE SCALE GENOMIC DNA]</scope>
    <source>
        <strain evidence="1 2">Sullivan</strain>
        <plasmid evidence="1">pCBJ</plasmid>
    </source>
</reference>
<proteinExistence type="predicted"/>
<organism evidence="1 2">
    <name type="scientific">Clostridium baratii str. Sullivan</name>
    <dbReference type="NCBI Taxonomy" id="1415775"/>
    <lineage>
        <taxon>Bacteria</taxon>
        <taxon>Bacillati</taxon>
        <taxon>Bacillota</taxon>
        <taxon>Clostridia</taxon>
        <taxon>Eubacteriales</taxon>
        <taxon>Clostridiaceae</taxon>
        <taxon>Clostridium</taxon>
    </lineage>
</organism>
<evidence type="ECO:0000313" key="1">
    <source>
        <dbReference type="EMBL" id="AIY85332.1"/>
    </source>
</evidence>
<keyword evidence="1" id="KW-0614">Plasmid</keyword>
<dbReference type="KEGG" id="cbv:U729_3155"/>
<keyword evidence="2" id="KW-1185">Reference proteome</keyword>
<dbReference type="InterPro" id="IPR054500">
    <property type="entry name" value="Phage_fiber_rpt"/>
</dbReference>
<evidence type="ECO:0000313" key="2">
    <source>
        <dbReference type="Proteomes" id="UP000030635"/>
    </source>
</evidence>
<accession>A0A0A7G0I8</accession>
<dbReference type="Pfam" id="PF22337">
    <property type="entry name" value="Phage_fiber_rpt"/>
    <property type="match status" value="1"/>
</dbReference>
<dbReference type="HOGENOM" id="CLU_289810_0_0_9"/>
<name>A0A0A7G0I8_9CLOT</name>